<dbReference type="InterPro" id="IPR010239">
    <property type="entry name" value="CHP02001"/>
</dbReference>
<dbReference type="RefSeq" id="WP_012486437.1">
    <property type="nucleotide sequence ID" value="NC_010995.1"/>
</dbReference>
<dbReference type="KEGG" id="cja:CJA_0775"/>
<proteinExistence type="predicted"/>
<protein>
    <recommendedName>
        <fullName evidence="4">Histidine kinase</fullName>
    </recommendedName>
</protein>
<evidence type="ECO:0000313" key="2">
    <source>
        <dbReference type="EMBL" id="ACE82962.1"/>
    </source>
</evidence>
<dbReference type="eggNOG" id="ENOG50311I2">
    <property type="taxonomic scope" value="Bacteria"/>
</dbReference>
<evidence type="ECO:0008006" key="4">
    <source>
        <dbReference type="Google" id="ProtNLM"/>
    </source>
</evidence>
<dbReference type="OrthoDB" id="9793561at2"/>
<keyword evidence="3" id="KW-1185">Reference proteome</keyword>
<name>B3PKL8_CELJU</name>
<feature type="signal peptide" evidence="1">
    <location>
        <begin position="1"/>
        <end position="27"/>
    </location>
</feature>
<reference evidence="2 3" key="1">
    <citation type="journal article" date="2008" name="J. Bacteriol.">
        <title>Insights into plant cell wall degradation from the genome sequence of the soil bacterium Cellvibrio japonicus.</title>
        <authorList>
            <person name="Deboy R.T."/>
            <person name="Mongodin E.F."/>
            <person name="Fouts D.E."/>
            <person name="Tailford L.E."/>
            <person name="Khouri H."/>
            <person name="Emerson J.B."/>
            <person name="Mohamoud Y."/>
            <person name="Watkins K."/>
            <person name="Henrissat B."/>
            <person name="Gilbert H.J."/>
            <person name="Nelson K.E."/>
        </authorList>
    </citation>
    <scope>NUCLEOTIDE SEQUENCE [LARGE SCALE GENOMIC DNA]</scope>
    <source>
        <strain evidence="2 3">Ueda107</strain>
    </source>
</reference>
<sequence>MKMKQKLIAGAIALSAMAGFAVPAAHAEVAATVGIANMYYWRGYDLGGGAALTGDINYSSSGFFVGAWTSSGDEALGTEYDLYAGYAGSVGDFTYGLSVVSYNYPSLGGTEKIAPGDYVEVIPTIGYGPVTLTYYDAVAAEVAPLDNKDYSYATLAVEFDKLTIKYGQHMDDGSTTSSHLDITYAYNDNLSFTIGSLIDDGDDPEADDVTFVVGLTLPLGK</sequence>
<gene>
    <name evidence="2" type="ordered locus">CJA_0775</name>
</gene>
<dbReference type="NCBIfam" id="TIGR02001">
    <property type="entry name" value="gcw_chp"/>
    <property type="match status" value="1"/>
</dbReference>
<dbReference type="EMBL" id="CP000934">
    <property type="protein sequence ID" value="ACE82962.1"/>
    <property type="molecule type" value="Genomic_DNA"/>
</dbReference>
<keyword evidence="1" id="KW-0732">Signal</keyword>
<evidence type="ECO:0000256" key="1">
    <source>
        <dbReference type="SAM" id="SignalP"/>
    </source>
</evidence>
<evidence type="ECO:0000313" key="3">
    <source>
        <dbReference type="Proteomes" id="UP000001036"/>
    </source>
</evidence>
<dbReference type="AlphaFoldDB" id="B3PKL8"/>
<accession>B3PKL8</accession>
<dbReference type="STRING" id="498211.CJA_0775"/>
<dbReference type="HOGENOM" id="CLU_074587_1_0_6"/>
<dbReference type="Proteomes" id="UP000001036">
    <property type="component" value="Chromosome"/>
</dbReference>
<dbReference type="Pfam" id="PF09694">
    <property type="entry name" value="Gcw_chp"/>
    <property type="match status" value="1"/>
</dbReference>
<organism evidence="2 3">
    <name type="scientific">Cellvibrio japonicus (strain Ueda107)</name>
    <name type="common">Pseudomonas fluorescens subsp. cellulosa</name>
    <dbReference type="NCBI Taxonomy" id="498211"/>
    <lineage>
        <taxon>Bacteria</taxon>
        <taxon>Pseudomonadati</taxon>
        <taxon>Pseudomonadota</taxon>
        <taxon>Gammaproteobacteria</taxon>
        <taxon>Cellvibrionales</taxon>
        <taxon>Cellvibrionaceae</taxon>
        <taxon>Cellvibrio</taxon>
    </lineage>
</organism>
<feature type="chain" id="PRO_5002796763" description="Histidine kinase" evidence="1">
    <location>
        <begin position="28"/>
        <end position="221"/>
    </location>
</feature>